<dbReference type="GO" id="GO:0005783">
    <property type="term" value="C:endoplasmic reticulum"/>
    <property type="evidence" value="ECO:0007669"/>
    <property type="project" value="TreeGrafter"/>
</dbReference>
<sequence length="239" mass="25891">MHKRRSQRKHIVQSLDILLYQLHVLAFFLSPSIFTLVFRVLTQSQCSKPRELDAAWSLRAFFALLVSLNAVTIWNHATSGPSDGKAIILDFIGMAPAPSKFRLVSLDIFIVALQMVLAIIAYENSVSKDDPNVPDNLLPTPSPSTGIDPNRTKSHPQGSSPSYVIDLTLGAFIARVRNPIRPTTQTGVDGLPLPNTTPWPLPAMGLRMLLGVPGRPPGRDANETGEGTAATRIPGALDG</sequence>
<evidence type="ECO:0000313" key="5">
    <source>
        <dbReference type="Proteomes" id="UP001215280"/>
    </source>
</evidence>
<comment type="caution">
    <text evidence="4">The sequence shown here is derived from an EMBL/GenBank/DDBJ whole genome shotgun (WGS) entry which is preliminary data.</text>
</comment>
<keyword evidence="2" id="KW-0812">Transmembrane</keyword>
<dbReference type="Proteomes" id="UP001215280">
    <property type="component" value="Unassembled WGS sequence"/>
</dbReference>
<keyword evidence="2" id="KW-0472">Membrane</keyword>
<feature type="transmembrane region" description="Helical" evidence="2">
    <location>
        <begin position="20"/>
        <end position="42"/>
    </location>
</feature>
<feature type="region of interest" description="Disordered" evidence="1">
    <location>
        <begin position="214"/>
        <end position="239"/>
    </location>
</feature>
<feature type="region of interest" description="Disordered" evidence="1">
    <location>
        <begin position="131"/>
        <end position="161"/>
    </location>
</feature>
<dbReference type="InterPro" id="IPR013715">
    <property type="entry name" value="DUF1746"/>
</dbReference>
<reference evidence="4" key="1">
    <citation type="submission" date="2023-03" db="EMBL/GenBank/DDBJ databases">
        <title>Massive genome expansion in bonnet fungi (Mycena s.s.) driven by repeated elements and novel gene families across ecological guilds.</title>
        <authorList>
            <consortium name="Lawrence Berkeley National Laboratory"/>
            <person name="Harder C.B."/>
            <person name="Miyauchi S."/>
            <person name="Viragh M."/>
            <person name="Kuo A."/>
            <person name="Thoen E."/>
            <person name="Andreopoulos B."/>
            <person name="Lu D."/>
            <person name="Skrede I."/>
            <person name="Drula E."/>
            <person name="Henrissat B."/>
            <person name="Morin E."/>
            <person name="Kohler A."/>
            <person name="Barry K."/>
            <person name="LaButti K."/>
            <person name="Morin E."/>
            <person name="Salamov A."/>
            <person name="Lipzen A."/>
            <person name="Mereny Z."/>
            <person name="Hegedus B."/>
            <person name="Baldrian P."/>
            <person name="Stursova M."/>
            <person name="Weitz H."/>
            <person name="Taylor A."/>
            <person name="Grigoriev I.V."/>
            <person name="Nagy L.G."/>
            <person name="Martin F."/>
            <person name="Kauserud H."/>
        </authorList>
    </citation>
    <scope>NUCLEOTIDE SEQUENCE</scope>
    <source>
        <strain evidence="4">CBHHK188m</strain>
    </source>
</reference>
<feature type="transmembrane region" description="Helical" evidence="2">
    <location>
        <begin position="103"/>
        <end position="122"/>
    </location>
</feature>
<dbReference type="GO" id="GO:0032933">
    <property type="term" value="P:SREBP signaling pathway"/>
    <property type="evidence" value="ECO:0007669"/>
    <property type="project" value="InterPro"/>
</dbReference>
<feature type="transmembrane region" description="Helical" evidence="2">
    <location>
        <begin position="54"/>
        <end position="74"/>
    </location>
</feature>
<evidence type="ECO:0000313" key="4">
    <source>
        <dbReference type="EMBL" id="KAJ7770169.1"/>
    </source>
</evidence>
<dbReference type="GO" id="GO:0044695">
    <property type="term" value="C:Dsc E3 ubiquitin ligase complex"/>
    <property type="evidence" value="ECO:0007669"/>
    <property type="project" value="InterPro"/>
</dbReference>
<feature type="domain" description="DUF1746" evidence="3">
    <location>
        <begin position="14"/>
        <end position="116"/>
    </location>
</feature>
<organism evidence="4 5">
    <name type="scientific">Mycena maculata</name>
    <dbReference type="NCBI Taxonomy" id="230809"/>
    <lineage>
        <taxon>Eukaryota</taxon>
        <taxon>Fungi</taxon>
        <taxon>Dikarya</taxon>
        <taxon>Basidiomycota</taxon>
        <taxon>Agaricomycotina</taxon>
        <taxon>Agaricomycetes</taxon>
        <taxon>Agaricomycetidae</taxon>
        <taxon>Agaricales</taxon>
        <taxon>Marasmiineae</taxon>
        <taxon>Mycenaceae</taxon>
        <taxon>Mycena</taxon>
    </lineage>
</organism>
<protein>
    <recommendedName>
        <fullName evidence="3">DUF1746 domain-containing protein</fullName>
    </recommendedName>
</protein>
<evidence type="ECO:0000256" key="1">
    <source>
        <dbReference type="SAM" id="MobiDB-lite"/>
    </source>
</evidence>
<evidence type="ECO:0000259" key="3">
    <source>
        <dbReference type="Pfam" id="PF08508"/>
    </source>
</evidence>
<proteinExistence type="predicted"/>
<keyword evidence="2" id="KW-1133">Transmembrane helix</keyword>
<dbReference type="Pfam" id="PF08508">
    <property type="entry name" value="DUF1746"/>
    <property type="match status" value="1"/>
</dbReference>
<dbReference type="PANTHER" id="PTHR39405">
    <property type="entry name" value="DSC E3 UBIQUITIN LIGASE COMPLEX SUBUNIT 4"/>
    <property type="match status" value="1"/>
</dbReference>
<dbReference type="EMBL" id="JARJLG010000024">
    <property type="protein sequence ID" value="KAJ7770169.1"/>
    <property type="molecule type" value="Genomic_DNA"/>
</dbReference>
<dbReference type="AlphaFoldDB" id="A0AAD7NPG9"/>
<gene>
    <name evidence="4" type="ORF">DFH07DRAFT_805969</name>
</gene>
<dbReference type="PANTHER" id="PTHR39405:SF1">
    <property type="entry name" value="DSC E3 UBIQUITIN LIGASE COMPLEX SUBUNIT 4"/>
    <property type="match status" value="1"/>
</dbReference>
<name>A0AAD7NPG9_9AGAR</name>
<dbReference type="InterPro" id="IPR038967">
    <property type="entry name" value="Dsc4-like"/>
</dbReference>
<keyword evidence="5" id="KW-1185">Reference proteome</keyword>
<evidence type="ECO:0000256" key="2">
    <source>
        <dbReference type="SAM" id="Phobius"/>
    </source>
</evidence>
<accession>A0AAD7NPG9</accession>